<evidence type="ECO:0000313" key="3">
    <source>
        <dbReference type="EMBL" id="MFC7236524.1"/>
    </source>
</evidence>
<gene>
    <name evidence="2" type="ORF">ACFQJ4_00110</name>
    <name evidence="3" type="ORF">ACFQJ4_14520</name>
</gene>
<organism evidence="2 4">
    <name type="scientific">Halosegnis marinus</name>
    <dbReference type="NCBI Taxonomy" id="3034023"/>
    <lineage>
        <taxon>Archaea</taxon>
        <taxon>Methanobacteriati</taxon>
        <taxon>Methanobacteriota</taxon>
        <taxon>Stenosarchaea group</taxon>
        <taxon>Halobacteria</taxon>
        <taxon>Halobacteriales</taxon>
        <taxon>Natronomonadaceae</taxon>
        <taxon>Halosegnis</taxon>
    </lineage>
</organism>
<dbReference type="AlphaFoldDB" id="A0ABD5ZJV7"/>
<evidence type="ECO:0000256" key="1">
    <source>
        <dbReference type="SAM" id="Phobius"/>
    </source>
</evidence>
<reference evidence="2" key="1">
    <citation type="journal article" date="2014" name="Int. J. Syst. Evol. Microbiol.">
        <title>Complete genome sequence of Corynebacterium casei LMG S-19264T (=DSM 44701T), isolated from a smear-ripened cheese.</title>
        <authorList>
            <consortium name="US DOE Joint Genome Institute (JGI-PGF)"/>
            <person name="Walter F."/>
            <person name="Albersmeier A."/>
            <person name="Kalinowski J."/>
            <person name="Ruckert C."/>
        </authorList>
    </citation>
    <scope>NUCLEOTIDE SEQUENCE [LARGE SCALE GENOMIC DNA]</scope>
    <source>
        <strain evidence="2">CCM 7403</strain>
    </source>
</reference>
<evidence type="ECO:0000313" key="2">
    <source>
        <dbReference type="EMBL" id="MFC7233715.1"/>
    </source>
</evidence>
<dbReference type="Proteomes" id="UP001596398">
    <property type="component" value="Unassembled WGS sequence"/>
</dbReference>
<dbReference type="GeneID" id="79268250"/>
<comment type="caution">
    <text evidence="2">The sequence shown here is derived from an EMBL/GenBank/DDBJ whole genome shotgun (WGS) entry which is preliminary data.</text>
</comment>
<reference evidence="2" key="3">
    <citation type="submission" date="2024-09" db="EMBL/GenBank/DDBJ databases">
        <authorList>
            <person name="Sun Q."/>
        </authorList>
    </citation>
    <scope>NUCLEOTIDE SEQUENCE</scope>
    <source>
        <strain evidence="2">CCM 7403</strain>
    </source>
</reference>
<feature type="transmembrane region" description="Helical" evidence="1">
    <location>
        <begin position="45"/>
        <end position="67"/>
    </location>
</feature>
<accession>A0ABD5ZJV7</accession>
<reference evidence="4" key="2">
    <citation type="journal article" date="2019" name="Int. J. Syst. Evol. Microbiol.">
        <title>The Global Catalogue of Microorganisms (GCM) 10K type strain sequencing project: providing services to taxonomists for standard genome sequencing and annotation.</title>
        <authorList>
            <consortium name="The Broad Institute Genomics Platform"/>
            <consortium name="The Broad Institute Genome Sequencing Center for Infectious Disease"/>
            <person name="Wu L."/>
            <person name="Ma J."/>
        </authorList>
    </citation>
    <scope>NUCLEOTIDE SEQUENCE [LARGE SCALE GENOMIC DNA]</scope>
    <source>
        <strain evidence="4">DT85</strain>
    </source>
</reference>
<proteinExistence type="predicted"/>
<keyword evidence="1" id="KW-1133">Transmembrane helix</keyword>
<dbReference type="EMBL" id="JBHTAP010000001">
    <property type="protein sequence ID" value="MFC7233715.1"/>
    <property type="molecule type" value="Genomic_DNA"/>
</dbReference>
<feature type="transmembrane region" description="Helical" evidence="1">
    <location>
        <begin position="12"/>
        <end position="33"/>
    </location>
</feature>
<protein>
    <submittedName>
        <fullName evidence="2">Uncharacterized protein</fullName>
    </submittedName>
</protein>
<name>A0ABD5ZJV7_9EURY</name>
<keyword evidence="1" id="KW-0812">Transmembrane</keyword>
<keyword evidence="1" id="KW-0472">Membrane</keyword>
<dbReference type="EMBL" id="JBHTAP010000001">
    <property type="protein sequence ID" value="MFC7236524.1"/>
    <property type="molecule type" value="Genomic_DNA"/>
</dbReference>
<evidence type="ECO:0000313" key="4">
    <source>
        <dbReference type="Proteomes" id="UP001596398"/>
    </source>
</evidence>
<dbReference type="RefSeq" id="WP_276234683.1">
    <property type="nucleotide sequence ID" value="NZ_CP119802.1"/>
</dbReference>
<sequence length="84" mass="8910">MAMRNALSQNKLVTFAVALAGVWTVLTALRVWNGIDWSAGYVGQTATSGIVGLLVIGGLFALMLVLYGELESNTPAPETFPPEE</sequence>
<keyword evidence="4" id="KW-1185">Reference proteome</keyword>